<dbReference type="EMBL" id="CAJVPP010000579">
    <property type="protein sequence ID" value="CAG8495198.1"/>
    <property type="molecule type" value="Genomic_DNA"/>
</dbReference>
<keyword evidence="1" id="KW-0175">Coiled coil</keyword>
<keyword evidence="3" id="KW-1185">Reference proteome</keyword>
<evidence type="ECO:0000256" key="1">
    <source>
        <dbReference type="SAM" id="Coils"/>
    </source>
</evidence>
<organism evidence="2 3">
    <name type="scientific">Funneliformis mosseae</name>
    <name type="common">Endomycorrhizal fungus</name>
    <name type="synonym">Glomus mosseae</name>
    <dbReference type="NCBI Taxonomy" id="27381"/>
    <lineage>
        <taxon>Eukaryota</taxon>
        <taxon>Fungi</taxon>
        <taxon>Fungi incertae sedis</taxon>
        <taxon>Mucoromycota</taxon>
        <taxon>Glomeromycotina</taxon>
        <taxon>Glomeromycetes</taxon>
        <taxon>Glomerales</taxon>
        <taxon>Glomeraceae</taxon>
        <taxon>Funneliformis</taxon>
    </lineage>
</organism>
<comment type="caution">
    <text evidence="2">The sequence shown here is derived from an EMBL/GenBank/DDBJ whole genome shotgun (WGS) entry which is preliminary data.</text>
</comment>
<evidence type="ECO:0000313" key="3">
    <source>
        <dbReference type="Proteomes" id="UP000789375"/>
    </source>
</evidence>
<evidence type="ECO:0000313" key="2">
    <source>
        <dbReference type="EMBL" id="CAG8495198.1"/>
    </source>
</evidence>
<feature type="coiled-coil region" evidence="1">
    <location>
        <begin position="4"/>
        <end position="82"/>
    </location>
</feature>
<dbReference type="Proteomes" id="UP000789375">
    <property type="component" value="Unassembled WGS sequence"/>
</dbReference>
<reference evidence="2" key="1">
    <citation type="submission" date="2021-06" db="EMBL/GenBank/DDBJ databases">
        <authorList>
            <person name="Kallberg Y."/>
            <person name="Tangrot J."/>
            <person name="Rosling A."/>
        </authorList>
    </citation>
    <scope>NUCLEOTIDE SEQUENCE</scope>
    <source>
        <strain evidence="2">87-6 pot B 2015</strain>
    </source>
</reference>
<name>A0A9N8WNJ1_FUNMO</name>
<accession>A0A9N8WNJ1</accession>
<protein>
    <submittedName>
        <fullName evidence="2">7845_t:CDS:1</fullName>
    </submittedName>
</protein>
<dbReference type="AlphaFoldDB" id="A0A9N8WNJ1"/>
<proteinExistence type="predicted"/>
<sequence>MATFEKIEKELNDAKDRLNKAEEKLKEFEEGWKEKKIWELEKKLDDGEERNEEQRKVWERLRDELKEEKKELKTTKVKWKDQTIKSLDKLIEFNEEKERLSLEEYLSRTPPYFAYSPHSTTSKSSTIAVGIPPDEVKIWKDFFENAMNVNICIPLNRVNSSYEFTMRKVAGVGDPDFVCHKKDGDVLILAIEIKILKHIKPGQTLPELYKEDSKAKMVIQTTLQLLIRKRT</sequence>
<gene>
    <name evidence="2" type="ORF">FMOSSE_LOCUS3743</name>
</gene>